<dbReference type="InterPro" id="IPR046826">
    <property type="entry name" value="PDH_N"/>
</dbReference>
<sequence length="199" mass="19641">MTSTRIRSAAVIGCGPAGTSVALALTGAGVRVLLADPDPRAVERAAGAGAGVPLTRGAPPADAVVVAAPPSTAAEVLYTAQLLGLGRAYTTVTDGGEDGGKDAVLVREEALLRGCDLNGYVPGRLLAHGQGRAAAGGGPLAGRPWILNPWPTVPPEAVAAVRELVVLCGAILLEPDPDGTGAAAPAVPQSRRCPAGTPV</sequence>
<dbReference type="EMBL" id="BAAATJ010000022">
    <property type="protein sequence ID" value="GAA2409615.1"/>
    <property type="molecule type" value="Genomic_DNA"/>
</dbReference>
<proteinExistence type="predicted"/>
<accession>A0ABN3IQH4</accession>
<organism evidence="3 4">
    <name type="scientific">Streptomyces glaucosporus</name>
    <dbReference type="NCBI Taxonomy" id="284044"/>
    <lineage>
        <taxon>Bacteria</taxon>
        <taxon>Bacillati</taxon>
        <taxon>Actinomycetota</taxon>
        <taxon>Actinomycetes</taxon>
        <taxon>Kitasatosporales</taxon>
        <taxon>Streptomycetaceae</taxon>
        <taxon>Streptomyces</taxon>
    </lineage>
</organism>
<evidence type="ECO:0000259" key="2">
    <source>
        <dbReference type="Pfam" id="PF02153"/>
    </source>
</evidence>
<evidence type="ECO:0000313" key="3">
    <source>
        <dbReference type="EMBL" id="GAA2409615.1"/>
    </source>
</evidence>
<feature type="compositionally biased region" description="Low complexity" evidence="1">
    <location>
        <begin position="179"/>
        <end position="188"/>
    </location>
</feature>
<dbReference type="InterPro" id="IPR036291">
    <property type="entry name" value="NAD(P)-bd_dom_sf"/>
</dbReference>
<feature type="region of interest" description="Disordered" evidence="1">
    <location>
        <begin position="179"/>
        <end position="199"/>
    </location>
</feature>
<keyword evidence="4" id="KW-1185">Reference proteome</keyword>
<dbReference type="Pfam" id="PF02153">
    <property type="entry name" value="PDH_N"/>
    <property type="match status" value="1"/>
</dbReference>
<reference evidence="3 4" key="1">
    <citation type="journal article" date="2019" name="Int. J. Syst. Evol. Microbiol.">
        <title>The Global Catalogue of Microorganisms (GCM) 10K type strain sequencing project: providing services to taxonomists for standard genome sequencing and annotation.</title>
        <authorList>
            <consortium name="The Broad Institute Genomics Platform"/>
            <consortium name="The Broad Institute Genome Sequencing Center for Infectious Disease"/>
            <person name="Wu L."/>
            <person name="Ma J."/>
        </authorList>
    </citation>
    <scope>NUCLEOTIDE SEQUENCE [LARGE SCALE GENOMIC DNA]</scope>
    <source>
        <strain evidence="3 4">JCM 6921</strain>
    </source>
</reference>
<evidence type="ECO:0000313" key="4">
    <source>
        <dbReference type="Proteomes" id="UP001500058"/>
    </source>
</evidence>
<protein>
    <recommendedName>
        <fullName evidence="2">Prephenate dehydrogenase nucleotide-binding domain-containing protein</fullName>
    </recommendedName>
</protein>
<dbReference type="Gene3D" id="3.40.50.720">
    <property type="entry name" value="NAD(P)-binding Rossmann-like Domain"/>
    <property type="match status" value="1"/>
</dbReference>
<dbReference type="Proteomes" id="UP001500058">
    <property type="component" value="Unassembled WGS sequence"/>
</dbReference>
<evidence type="ECO:0000256" key="1">
    <source>
        <dbReference type="SAM" id="MobiDB-lite"/>
    </source>
</evidence>
<feature type="domain" description="Prephenate dehydrogenase nucleotide-binding" evidence="2">
    <location>
        <begin position="22"/>
        <end position="171"/>
    </location>
</feature>
<dbReference type="RefSeq" id="WP_344632699.1">
    <property type="nucleotide sequence ID" value="NZ_BAAATJ010000022.1"/>
</dbReference>
<comment type="caution">
    <text evidence="3">The sequence shown here is derived from an EMBL/GenBank/DDBJ whole genome shotgun (WGS) entry which is preliminary data.</text>
</comment>
<gene>
    <name evidence="3" type="ORF">GCM10010420_42640</name>
</gene>
<name>A0ABN3IQH4_9ACTN</name>
<dbReference type="SUPFAM" id="SSF51735">
    <property type="entry name" value="NAD(P)-binding Rossmann-fold domains"/>
    <property type="match status" value="1"/>
</dbReference>